<proteinExistence type="predicted"/>
<comment type="caution">
    <text evidence="2">The sequence shown here is derived from an EMBL/GenBank/DDBJ whole genome shotgun (WGS) entry which is preliminary data.</text>
</comment>
<dbReference type="PANTHER" id="PTHR34387:SF2">
    <property type="entry name" value="SLR1258 PROTEIN"/>
    <property type="match status" value="1"/>
</dbReference>
<sequence>MYFRNISLVLLISFISTSVLANDKGIEVVGKAAIKAVPDEFSITLEIKQRGVVASKAKGVVDHKSKLLMRELNKIGFDNKAVDSSNIVMYPVYEKPSIVIDNSVAKSRLSENQRIDTTLGNIVAEKNSMVLSYFDVTRTFVIAFDDLAKYDQLLDVVTKVGVSHISSLTMSYKDSEAIYQQALTKALENAKAKAQTIAKQMNVELAGLTSLKETGYHAPKAYAMMSEARGSFNSNVSEKDVNAQVIAIFSIQSK</sequence>
<dbReference type="InterPro" id="IPR052022">
    <property type="entry name" value="26kDa_periplasmic_antigen"/>
</dbReference>
<gene>
    <name evidence="2" type="ORF">GCM10011501_20210</name>
</gene>
<dbReference type="InterPro" id="IPR007497">
    <property type="entry name" value="SIMPL/DUF541"/>
</dbReference>
<dbReference type="Gene3D" id="3.30.70.2970">
    <property type="entry name" value="Protein of unknown function (DUF541), domain 2"/>
    <property type="match status" value="1"/>
</dbReference>
<keyword evidence="3" id="KW-1185">Reference proteome</keyword>
<reference evidence="3" key="1">
    <citation type="journal article" date="2019" name="Int. J. Syst. Evol. Microbiol.">
        <title>The Global Catalogue of Microorganisms (GCM) 10K type strain sequencing project: providing services to taxonomists for standard genome sequencing and annotation.</title>
        <authorList>
            <consortium name="The Broad Institute Genomics Platform"/>
            <consortium name="The Broad Institute Genome Sequencing Center for Infectious Disease"/>
            <person name="Wu L."/>
            <person name="Ma J."/>
        </authorList>
    </citation>
    <scope>NUCLEOTIDE SEQUENCE [LARGE SCALE GENOMIC DNA]</scope>
    <source>
        <strain evidence="3">CGMCC 1.15922</strain>
    </source>
</reference>
<evidence type="ECO:0008006" key="4">
    <source>
        <dbReference type="Google" id="ProtNLM"/>
    </source>
</evidence>
<dbReference type="EMBL" id="BNAH01000007">
    <property type="protein sequence ID" value="GHE90754.1"/>
    <property type="molecule type" value="Genomic_DNA"/>
</dbReference>
<dbReference type="RefSeq" id="WP_189378152.1">
    <property type="nucleotide sequence ID" value="NZ_BNAH01000007.1"/>
</dbReference>
<keyword evidence="1" id="KW-0732">Signal</keyword>
<evidence type="ECO:0000256" key="1">
    <source>
        <dbReference type="SAM" id="SignalP"/>
    </source>
</evidence>
<accession>A0ABQ3IQX6</accession>
<dbReference type="PANTHER" id="PTHR34387">
    <property type="entry name" value="SLR1258 PROTEIN"/>
    <property type="match status" value="1"/>
</dbReference>
<dbReference type="Proteomes" id="UP000626370">
    <property type="component" value="Unassembled WGS sequence"/>
</dbReference>
<evidence type="ECO:0000313" key="3">
    <source>
        <dbReference type="Proteomes" id="UP000626370"/>
    </source>
</evidence>
<name>A0ABQ3IQX6_9GAMM</name>
<evidence type="ECO:0000313" key="2">
    <source>
        <dbReference type="EMBL" id="GHE90754.1"/>
    </source>
</evidence>
<protein>
    <recommendedName>
        <fullName evidence="4">DUF541 domain-containing protein</fullName>
    </recommendedName>
</protein>
<dbReference type="Pfam" id="PF04402">
    <property type="entry name" value="SIMPL"/>
    <property type="match status" value="1"/>
</dbReference>
<feature type="chain" id="PRO_5046967856" description="DUF541 domain-containing protein" evidence="1">
    <location>
        <begin position="22"/>
        <end position="254"/>
    </location>
</feature>
<dbReference type="Gene3D" id="3.30.110.170">
    <property type="entry name" value="Protein of unknown function (DUF541), domain 1"/>
    <property type="match status" value="1"/>
</dbReference>
<feature type="signal peptide" evidence="1">
    <location>
        <begin position="1"/>
        <end position="21"/>
    </location>
</feature>
<organism evidence="2 3">
    <name type="scientific">Thalassotalea profundi</name>
    <dbReference type="NCBI Taxonomy" id="2036687"/>
    <lineage>
        <taxon>Bacteria</taxon>
        <taxon>Pseudomonadati</taxon>
        <taxon>Pseudomonadota</taxon>
        <taxon>Gammaproteobacteria</taxon>
        <taxon>Alteromonadales</taxon>
        <taxon>Colwelliaceae</taxon>
        <taxon>Thalassotalea</taxon>
    </lineage>
</organism>